<dbReference type="Proteomes" id="UP001055879">
    <property type="component" value="Linkage Group LG14"/>
</dbReference>
<dbReference type="EMBL" id="CM042060">
    <property type="protein sequence ID" value="KAI3678185.1"/>
    <property type="molecule type" value="Genomic_DNA"/>
</dbReference>
<accession>A0ACB8Y3K4</accession>
<gene>
    <name evidence="1" type="ORF">L6452_37469</name>
</gene>
<keyword evidence="2" id="KW-1185">Reference proteome</keyword>
<evidence type="ECO:0000313" key="2">
    <source>
        <dbReference type="Proteomes" id="UP001055879"/>
    </source>
</evidence>
<name>A0ACB8Y3K4_ARCLA</name>
<reference evidence="1 2" key="2">
    <citation type="journal article" date="2022" name="Mol. Ecol. Resour.">
        <title>The genomes of chicory, endive, great burdock and yacon provide insights into Asteraceae paleo-polyploidization history and plant inulin production.</title>
        <authorList>
            <person name="Fan W."/>
            <person name="Wang S."/>
            <person name="Wang H."/>
            <person name="Wang A."/>
            <person name="Jiang F."/>
            <person name="Liu H."/>
            <person name="Zhao H."/>
            <person name="Xu D."/>
            <person name="Zhang Y."/>
        </authorList>
    </citation>
    <scope>NUCLEOTIDE SEQUENCE [LARGE SCALE GENOMIC DNA]</scope>
    <source>
        <strain evidence="2">cv. Niubang</strain>
    </source>
</reference>
<evidence type="ECO:0000313" key="1">
    <source>
        <dbReference type="EMBL" id="KAI3678185.1"/>
    </source>
</evidence>
<proteinExistence type="predicted"/>
<comment type="caution">
    <text evidence="1">The sequence shown here is derived from an EMBL/GenBank/DDBJ whole genome shotgun (WGS) entry which is preliminary data.</text>
</comment>
<protein>
    <submittedName>
        <fullName evidence="1">Uncharacterized protein</fullName>
    </submittedName>
</protein>
<reference evidence="2" key="1">
    <citation type="journal article" date="2022" name="Mol. Ecol. Resour.">
        <title>The genomes of chicory, endive, great burdock and yacon provide insights into Asteraceae palaeo-polyploidization history and plant inulin production.</title>
        <authorList>
            <person name="Fan W."/>
            <person name="Wang S."/>
            <person name="Wang H."/>
            <person name="Wang A."/>
            <person name="Jiang F."/>
            <person name="Liu H."/>
            <person name="Zhao H."/>
            <person name="Xu D."/>
            <person name="Zhang Y."/>
        </authorList>
    </citation>
    <scope>NUCLEOTIDE SEQUENCE [LARGE SCALE GENOMIC DNA]</scope>
    <source>
        <strain evidence="2">cv. Niubang</strain>
    </source>
</reference>
<organism evidence="1 2">
    <name type="scientific">Arctium lappa</name>
    <name type="common">Greater burdock</name>
    <name type="synonym">Lappa major</name>
    <dbReference type="NCBI Taxonomy" id="4217"/>
    <lineage>
        <taxon>Eukaryota</taxon>
        <taxon>Viridiplantae</taxon>
        <taxon>Streptophyta</taxon>
        <taxon>Embryophyta</taxon>
        <taxon>Tracheophyta</taxon>
        <taxon>Spermatophyta</taxon>
        <taxon>Magnoliopsida</taxon>
        <taxon>eudicotyledons</taxon>
        <taxon>Gunneridae</taxon>
        <taxon>Pentapetalae</taxon>
        <taxon>asterids</taxon>
        <taxon>campanulids</taxon>
        <taxon>Asterales</taxon>
        <taxon>Asteraceae</taxon>
        <taxon>Carduoideae</taxon>
        <taxon>Cardueae</taxon>
        <taxon>Arctiinae</taxon>
        <taxon>Arctium</taxon>
    </lineage>
</organism>
<sequence>MVELLGDVERGNSDPPEAEAGDHMVESRRNSWVFITEGTRGSSSRSDLVGGGSGGGGGGGSDSGVIWRKK</sequence>